<evidence type="ECO:0000313" key="4">
    <source>
        <dbReference type="EMBL" id="XBC45838.1"/>
    </source>
</evidence>
<evidence type="ECO:0000313" key="5">
    <source>
        <dbReference type="EMBL" id="XBC49257.1"/>
    </source>
</evidence>
<evidence type="ECO:0000256" key="1">
    <source>
        <dbReference type="ARBA" id="ARBA00009067"/>
    </source>
</evidence>
<feature type="transmembrane region" description="Helical" evidence="2">
    <location>
        <begin position="38"/>
        <end position="60"/>
    </location>
</feature>
<organism evidence="4">
    <name type="scientific">Dolosigranulum savutiense</name>
    <dbReference type="NCBI Taxonomy" id="3110288"/>
    <lineage>
        <taxon>Bacteria</taxon>
        <taxon>Bacillati</taxon>
        <taxon>Bacillota</taxon>
        <taxon>Bacilli</taxon>
        <taxon>Lactobacillales</taxon>
        <taxon>Carnobacteriaceae</taxon>
        <taxon>Dolosigranulum</taxon>
    </lineage>
</organism>
<keyword evidence="2" id="KW-1133">Transmembrane helix</keyword>
<feature type="domain" description="CAAX prenyl protease 2/Lysostaphin resistance protein A-like" evidence="3">
    <location>
        <begin position="97"/>
        <end position="180"/>
    </location>
</feature>
<dbReference type="RefSeq" id="WP_347300242.1">
    <property type="nucleotide sequence ID" value="NZ_CP142433.1"/>
</dbReference>
<dbReference type="Pfam" id="PF02517">
    <property type="entry name" value="Rce1-like"/>
    <property type="match status" value="1"/>
</dbReference>
<feature type="transmembrane region" description="Helical" evidence="2">
    <location>
        <begin position="97"/>
        <end position="118"/>
    </location>
</feature>
<gene>
    <name evidence="5" type="ORF">VUQ06_07155</name>
    <name evidence="4" type="ORF">VUQ08_08350</name>
</gene>
<evidence type="ECO:0000259" key="3">
    <source>
        <dbReference type="Pfam" id="PF02517"/>
    </source>
</evidence>
<feature type="transmembrane region" description="Helical" evidence="2">
    <location>
        <begin position="125"/>
        <end position="143"/>
    </location>
</feature>
<keyword evidence="2" id="KW-0472">Membrane</keyword>
<dbReference type="AlphaFoldDB" id="A0AB74TND9"/>
<name>A0AB74TND9_9LACT</name>
<dbReference type="EMBL" id="CP142433">
    <property type="protein sequence ID" value="XBC45838.1"/>
    <property type="molecule type" value="Genomic_DNA"/>
</dbReference>
<evidence type="ECO:0000256" key="2">
    <source>
        <dbReference type="SAM" id="Phobius"/>
    </source>
</evidence>
<protein>
    <submittedName>
        <fullName evidence="4">Type II CAAX endopeptidase family protein</fullName>
    </submittedName>
</protein>
<dbReference type="EMBL" id="CP142435">
    <property type="protein sequence ID" value="XBC49257.1"/>
    <property type="molecule type" value="Genomic_DNA"/>
</dbReference>
<sequence>MNIINKVILSMSLILIAGLSINISSVIFYVIVDDIMSVYSLLFVLIAVIIGFICIPYLVLMKLEKFYLPNFNVNRAIILCAIILLVGIKLTNVRQTVYPLIISIGEEFLFRFIIYTLLLKEMTKFQSIIVCSLLFGVVLHLNSNFLNNILWKFPAGIIFSLLYEKYGLQDSIALHWIYNLTVSILN</sequence>
<feature type="transmembrane region" description="Helical" evidence="2">
    <location>
        <begin position="7"/>
        <end position="32"/>
    </location>
</feature>
<keyword evidence="2" id="KW-0812">Transmembrane</keyword>
<dbReference type="KEGG" id="dst:VUQ06_07155"/>
<feature type="transmembrane region" description="Helical" evidence="2">
    <location>
        <begin position="72"/>
        <end position="91"/>
    </location>
</feature>
<proteinExistence type="inferred from homology"/>
<comment type="similarity">
    <text evidence="1">Belongs to the UPF0177 family.</text>
</comment>
<dbReference type="GO" id="GO:0080120">
    <property type="term" value="P:CAAX-box protein maturation"/>
    <property type="evidence" value="ECO:0007669"/>
    <property type="project" value="UniProtKB-ARBA"/>
</dbReference>
<accession>A0AB74TND9</accession>
<reference evidence="4" key="1">
    <citation type="submission" date="2023-12" db="EMBL/GenBank/DDBJ databases">
        <title>Dolosigranulum savutii sp. nov. isolated from human upper respiratory samples collected in Botswana.</title>
        <authorList>
            <person name="Kelly M.S."/>
        </authorList>
    </citation>
    <scope>NUCLEOTIDE SEQUENCE</scope>
    <source>
        <strain evidence="5">MSK294</strain>
        <strain evidence="4">MSK433</strain>
    </source>
</reference>
<dbReference type="InterPro" id="IPR003675">
    <property type="entry name" value="Rce1/LyrA-like_dom"/>
</dbReference>
<dbReference type="GO" id="GO:0004175">
    <property type="term" value="F:endopeptidase activity"/>
    <property type="evidence" value="ECO:0007669"/>
    <property type="project" value="UniProtKB-ARBA"/>
</dbReference>